<dbReference type="Proteomes" id="UP001166674">
    <property type="component" value="Unassembled WGS sequence"/>
</dbReference>
<accession>A0AA41N708</accession>
<dbReference type="Pfam" id="PF22697">
    <property type="entry name" value="SOS1_NGEF_PH"/>
    <property type="match status" value="1"/>
</dbReference>
<dbReference type="PANTHER" id="PTHR22829">
    <property type="entry name" value="DEP DOMAIN PROTEIN"/>
    <property type="match status" value="1"/>
</dbReference>
<feature type="domain" description="SOS1/NGEF-like PH" evidence="1">
    <location>
        <begin position="30"/>
        <end position="103"/>
    </location>
</feature>
<evidence type="ECO:0000259" key="1">
    <source>
        <dbReference type="Pfam" id="PF22697"/>
    </source>
</evidence>
<dbReference type="Gene3D" id="2.30.29.30">
    <property type="entry name" value="Pleckstrin-homology domain (PH domain)/Phosphotyrosine-binding domain (PTB)"/>
    <property type="match status" value="1"/>
</dbReference>
<dbReference type="GO" id="GO:0023051">
    <property type="term" value="P:regulation of signaling"/>
    <property type="evidence" value="ECO:0007669"/>
    <property type="project" value="TreeGrafter"/>
</dbReference>
<sequence>MGIEVNVQAQSCEEQGIMTSQCLSGSKKSTKKTKSINGSLYIFRGQINTEVMEVEIVEDGTADYHSNGYTVTNDWKIHNMTKNKLFMCMAKMAEEKCKWLDTIICKWEQCDSLKMGVEPDTYIMIAEKGEKLYHLMMSKKVNLIEDQCCKLSTMPKEEDYGFDIEENKAMVVKSVQRGLLAEVRPPGCWQGLCAGGQEDVLQQGPGVAVALLCGGVPPKPVLLSRHPLCLVVATKVKETIKVPDHPEVLCFQIPGATPPCVYTLGRGSEAVAAGLSASQCILKVNCSSVASEGDLGVLDHFWAFRSHSQEALLSLWEDVPVVNLMVDSVDLEPGVLYEYMSTMGIQWHVPERILESRGCIRLTAKILEAFAADDSAFMQNCVWLMAMSSAIVITSHYDLRNICDTKLESINQRIACYQQDCPSPTGHPNPVSYIQHCITTVTTPSWKCLPVVNGVHQGQTLSDSSGPVSGAISQEDWGLSSLLKQEDHEVKDTYLQLFTKLDVALKEMKHYFTQINSSGPVSGAISQEDWGLSSLLKQEDHEVKDTYLQLFTKLDVALKEMKHYFTQINRVSEKGSDGLHGVLSDSDTIKVLLKGPVMGRAFEETKHFPMEHSLQDRKNQLLLALLKCADNKVQLHRDTVFCQALVATMCIFSKQLLVALSYCYNNNGMYEESSRNANGKWLEIFYLEWSNLPTDASITAMKTDQLIHPINALDELCCLMKSFVHPKPGTSRSLGSGLIPVSSVLCYCLQASQITICSMGMLRWAAPGPRVLGSRDRKQEACLHVLDLLACWTQAGPPSSGPQVVFKLHCLWQSVGGKVVGFLGPGPEGMRETEL</sequence>
<dbReference type="InterPro" id="IPR055251">
    <property type="entry name" value="SOS1_NGEF_PH"/>
</dbReference>
<dbReference type="GO" id="GO:0007186">
    <property type="term" value="P:G protein-coupled receptor signaling pathway"/>
    <property type="evidence" value="ECO:0007669"/>
    <property type="project" value="TreeGrafter"/>
</dbReference>
<dbReference type="SUPFAM" id="SSF50729">
    <property type="entry name" value="PH domain-like"/>
    <property type="match status" value="1"/>
</dbReference>
<protein>
    <submittedName>
        <fullName evidence="2">Phosphatidylinositol 3,4,5-trisphosphate-dependent Rac exchanger 1 protein</fullName>
    </submittedName>
</protein>
<comment type="caution">
    <text evidence="2">The sequence shown here is derived from an EMBL/GenBank/DDBJ whole genome shotgun (WGS) entry which is preliminary data.</text>
</comment>
<evidence type="ECO:0000313" key="2">
    <source>
        <dbReference type="EMBL" id="MBZ3884946.1"/>
    </source>
</evidence>
<keyword evidence="3" id="KW-1185">Reference proteome</keyword>
<dbReference type="GO" id="GO:0005085">
    <property type="term" value="F:guanyl-nucleotide exchange factor activity"/>
    <property type="evidence" value="ECO:0007669"/>
    <property type="project" value="TreeGrafter"/>
</dbReference>
<dbReference type="InterPro" id="IPR051832">
    <property type="entry name" value="mTOR-Rac_regulators"/>
</dbReference>
<proteinExistence type="predicted"/>
<name>A0AA41N708_SCICA</name>
<dbReference type="EMBL" id="JAATJV010396780">
    <property type="protein sequence ID" value="MBZ3884946.1"/>
    <property type="molecule type" value="Genomic_DNA"/>
</dbReference>
<evidence type="ECO:0000313" key="3">
    <source>
        <dbReference type="Proteomes" id="UP001166674"/>
    </source>
</evidence>
<dbReference type="PANTHER" id="PTHR22829:SF6">
    <property type="entry name" value="PHOSPHATIDYLINOSITOL 3,4,5-TRISPHOSPHATE-DEPENDENT RAC EXCHANGER 1 PROTEIN"/>
    <property type="match status" value="1"/>
</dbReference>
<dbReference type="GO" id="GO:0005886">
    <property type="term" value="C:plasma membrane"/>
    <property type="evidence" value="ECO:0007669"/>
    <property type="project" value="TreeGrafter"/>
</dbReference>
<dbReference type="GO" id="GO:0005096">
    <property type="term" value="F:GTPase activator activity"/>
    <property type="evidence" value="ECO:0007669"/>
    <property type="project" value="TreeGrafter"/>
</dbReference>
<gene>
    <name evidence="2" type="ORF">SUZIE_180485</name>
</gene>
<reference evidence="2" key="1">
    <citation type="submission" date="2020-03" db="EMBL/GenBank/DDBJ databases">
        <title>Studies in the Genomics of Life Span.</title>
        <authorList>
            <person name="Glass D."/>
        </authorList>
    </citation>
    <scope>NUCLEOTIDE SEQUENCE</scope>
    <source>
        <strain evidence="2">SUZIE</strain>
        <tissue evidence="2">Muscle</tissue>
    </source>
</reference>
<organism evidence="2 3">
    <name type="scientific">Sciurus carolinensis</name>
    <name type="common">Eastern gray squirrel</name>
    <dbReference type="NCBI Taxonomy" id="30640"/>
    <lineage>
        <taxon>Eukaryota</taxon>
        <taxon>Metazoa</taxon>
        <taxon>Chordata</taxon>
        <taxon>Craniata</taxon>
        <taxon>Vertebrata</taxon>
        <taxon>Euteleostomi</taxon>
        <taxon>Mammalia</taxon>
        <taxon>Eutheria</taxon>
        <taxon>Euarchontoglires</taxon>
        <taxon>Glires</taxon>
        <taxon>Rodentia</taxon>
        <taxon>Sciuromorpha</taxon>
        <taxon>Sciuridae</taxon>
        <taxon>Sciurinae</taxon>
        <taxon>Sciurini</taxon>
        <taxon>Sciurus</taxon>
    </lineage>
</organism>
<dbReference type="AlphaFoldDB" id="A0AA41N708"/>
<dbReference type="InterPro" id="IPR011993">
    <property type="entry name" value="PH-like_dom_sf"/>
</dbReference>